<dbReference type="Proteomes" id="UP000075882">
    <property type="component" value="Unassembled WGS sequence"/>
</dbReference>
<sequence>LLPPAGKMFGLKARDTAKSAVHQTTAKTEQRKPLQDLDVNRSRYHKLPSKDGAIGEKGLFASGFKVYGDGETCSRKTATASADTKKMTGQKSALQTSHGVSKDKSLPMSAMAQVTSGESLVEQLAKIRIQKVPKNKEKCSDEDIAKQDAPTPHPEDAKSAPLWEISKIQEPKPANTEETIGTGAIRKSSIYEPRTAQDSVVRELKSFPLNALAAEWKASSAAVEPNSNTIATADRPGSDKSPDGTQPVPTFWDLFADVCPDVPTTGRKIVGRRQYSPVKPNHSRASTSSSSHSSTSILGELDDRSGEILRYQRYKEARRRKAIEAMRVEQERQKRMLDAPAIPQPKGLYQNAPIGVKDQRQMSPPTAAIAAYTYPARNGPGANGYQRNGMCNQVAAPLRETNTIATGPIERSSICIYKYPTPPNFPIRYEPAEILKMNYQQKHTGKGILKNPVKSRK</sequence>
<evidence type="ECO:0000313" key="2">
    <source>
        <dbReference type="EnsemblMetazoa" id="ACOM027149-PA.1"/>
    </source>
</evidence>
<feature type="region of interest" description="Disordered" evidence="1">
    <location>
        <begin position="78"/>
        <end position="104"/>
    </location>
</feature>
<organism evidence="2">
    <name type="scientific">Anopheles coluzzii</name>
    <name type="common">African malaria mosquito</name>
    <dbReference type="NCBI Taxonomy" id="1518534"/>
    <lineage>
        <taxon>Eukaryota</taxon>
        <taxon>Metazoa</taxon>
        <taxon>Ecdysozoa</taxon>
        <taxon>Arthropoda</taxon>
        <taxon>Hexapoda</taxon>
        <taxon>Insecta</taxon>
        <taxon>Pterygota</taxon>
        <taxon>Neoptera</taxon>
        <taxon>Endopterygota</taxon>
        <taxon>Diptera</taxon>
        <taxon>Nematocera</taxon>
        <taxon>Culicoidea</taxon>
        <taxon>Culicidae</taxon>
        <taxon>Anophelinae</taxon>
        <taxon>Anopheles</taxon>
    </lineage>
</organism>
<feature type="region of interest" description="Disordered" evidence="1">
    <location>
        <begin position="218"/>
        <end position="247"/>
    </location>
</feature>
<proteinExistence type="predicted"/>
<feature type="compositionally biased region" description="Basic and acidic residues" evidence="1">
    <location>
        <begin position="134"/>
        <end position="146"/>
    </location>
</feature>
<protein>
    <submittedName>
        <fullName evidence="2">Uncharacterized protein</fullName>
    </submittedName>
</protein>
<dbReference type="VEuPathDB" id="VectorBase:ACON2_040628"/>
<feature type="region of interest" description="Disordered" evidence="1">
    <location>
        <begin position="269"/>
        <end position="298"/>
    </location>
</feature>
<feature type="compositionally biased region" description="Low complexity" evidence="1">
    <location>
        <begin position="283"/>
        <end position="296"/>
    </location>
</feature>
<dbReference type="EnsemblMetazoa" id="ACOM027149-RA">
    <property type="protein sequence ID" value="ACOM027149-PA.1"/>
    <property type="gene ID" value="ACOM027149"/>
</dbReference>
<accession>A0A8W7P7C2</accession>
<feature type="region of interest" description="Disordered" evidence="1">
    <location>
        <begin position="133"/>
        <end position="160"/>
    </location>
</feature>
<feature type="region of interest" description="Disordered" evidence="1">
    <location>
        <begin position="14"/>
        <end position="34"/>
    </location>
</feature>
<reference evidence="2" key="1">
    <citation type="submission" date="2022-08" db="UniProtKB">
        <authorList>
            <consortium name="EnsemblMetazoa"/>
        </authorList>
    </citation>
    <scope>IDENTIFICATION</scope>
</reference>
<dbReference type="AlphaFoldDB" id="A0A8W7P7C2"/>
<evidence type="ECO:0000256" key="1">
    <source>
        <dbReference type="SAM" id="MobiDB-lite"/>
    </source>
</evidence>
<feature type="compositionally biased region" description="Polar residues" evidence="1">
    <location>
        <begin position="78"/>
        <end position="99"/>
    </location>
</feature>
<name>A0A8W7P7C2_ANOCL</name>